<proteinExistence type="predicted"/>
<comment type="caution">
    <text evidence="1">The sequence shown here is derived from an EMBL/GenBank/DDBJ whole genome shotgun (WGS) entry which is preliminary data.</text>
</comment>
<gene>
    <name evidence="1" type="ORF">TNIN_2881</name>
</gene>
<dbReference type="Proteomes" id="UP000886998">
    <property type="component" value="Unassembled WGS sequence"/>
</dbReference>
<sequence>MVADRTDKGCGLYLSPLRVERRSEKVRSPVLPPLLTLPRRRLIAQLRRRGNGNRGKLSQSIPATQKFLPAANEVPEAIKKTLAFPILHFSKGRLETACGPGQTYRPILPVPNVWKNLKGHCRRRSRAQGP</sequence>
<protein>
    <submittedName>
        <fullName evidence="1">Uncharacterized protein</fullName>
    </submittedName>
</protein>
<evidence type="ECO:0000313" key="1">
    <source>
        <dbReference type="EMBL" id="GFY46987.1"/>
    </source>
</evidence>
<reference evidence="1" key="1">
    <citation type="submission" date="2020-08" db="EMBL/GenBank/DDBJ databases">
        <title>Multicomponent nature underlies the extraordinary mechanical properties of spider dragline silk.</title>
        <authorList>
            <person name="Kono N."/>
            <person name="Nakamura H."/>
            <person name="Mori M."/>
            <person name="Yoshida Y."/>
            <person name="Ohtoshi R."/>
            <person name="Malay A.D."/>
            <person name="Moran D.A.P."/>
            <person name="Tomita M."/>
            <person name="Numata K."/>
            <person name="Arakawa K."/>
        </authorList>
    </citation>
    <scope>NUCLEOTIDE SEQUENCE</scope>
</reference>
<evidence type="ECO:0000313" key="2">
    <source>
        <dbReference type="Proteomes" id="UP000886998"/>
    </source>
</evidence>
<dbReference type="AlphaFoldDB" id="A0A8X6X4Q0"/>
<dbReference type="EMBL" id="BMAV01005696">
    <property type="protein sequence ID" value="GFY46987.1"/>
    <property type="molecule type" value="Genomic_DNA"/>
</dbReference>
<accession>A0A8X6X4Q0</accession>
<keyword evidence="2" id="KW-1185">Reference proteome</keyword>
<organism evidence="1 2">
    <name type="scientific">Trichonephila inaurata madagascariensis</name>
    <dbReference type="NCBI Taxonomy" id="2747483"/>
    <lineage>
        <taxon>Eukaryota</taxon>
        <taxon>Metazoa</taxon>
        <taxon>Ecdysozoa</taxon>
        <taxon>Arthropoda</taxon>
        <taxon>Chelicerata</taxon>
        <taxon>Arachnida</taxon>
        <taxon>Araneae</taxon>
        <taxon>Araneomorphae</taxon>
        <taxon>Entelegynae</taxon>
        <taxon>Araneoidea</taxon>
        <taxon>Nephilidae</taxon>
        <taxon>Trichonephila</taxon>
        <taxon>Trichonephila inaurata</taxon>
    </lineage>
</organism>
<name>A0A8X6X4Q0_9ARAC</name>